<accession>A0ABU1IQY0</accession>
<dbReference type="EMBL" id="JAVDQG010000008">
    <property type="protein sequence ID" value="MDR6227175.1"/>
    <property type="molecule type" value="Genomic_DNA"/>
</dbReference>
<proteinExistence type="predicted"/>
<gene>
    <name evidence="1" type="ORF">JOE21_003190</name>
</gene>
<keyword evidence="2" id="KW-1185">Reference proteome</keyword>
<sequence length="33" mass="3783">MRKKQIRVGMVGYRLMGRAHSHAYRGVPKLTPS</sequence>
<comment type="caution">
    <text evidence="1">The sequence shown here is derived from an EMBL/GenBank/DDBJ whole genome shotgun (WGS) entry which is preliminary data.</text>
</comment>
<dbReference type="Proteomes" id="UP001185012">
    <property type="component" value="Unassembled WGS sequence"/>
</dbReference>
<evidence type="ECO:0008006" key="3">
    <source>
        <dbReference type="Google" id="ProtNLM"/>
    </source>
</evidence>
<evidence type="ECO:0000313" key="1">
    <source>
        <dbReference type="EMBL" id="MDR6227175.1"/>
    </source>
</evidence>
<name>A0ABU1IQY0_9BACL</name>
<protein>
    <recommendedName>
        <fullName evidence="3">Gfo/Idh/MocA family oxidoreductase</fullName>
    </recommendedName>
</protein>
<organism evidence="1 2">
    <name type="scientific">Desmospora profundinema</name>
    <dbReference type="NCBI Taxonomy" id="1571184"/>
    <lineage>
        <taxon>Bacteria</taxon>
        <taxon>Bacillati</taxon>
        <taxon>Bacillota</taxon>
        <taxon>Bacilli</taxon>
        <taxon>Bacillales</taxon>
        <taxon>Thermoactinomycetaceae</taxon>
        <taxon>Desmospora</taxon>
    </lineage>
</organism>
<evidence type="ECO:0000313" key="2">
    <source>
        <dbReference type="Proteomes" id="UP001185012"/>
    </source>
</evidence>
<reference evidence="1 2" key="1">
    <citation type="submission" date="2023-07" db="EMBL/GenBank/DDBJ databases">
        <title>Genomic Encyclopedia of Type Strains, Phase IV (KMG-IV): sequencing the most valuable type-strain genomes for metagenomic binning, comparative biology and taxonomic classification.</title>
        <authorList>
            <person name="Goeker M."/>
        </authorList>
    </citation>
    <scope>NUCLEOTIDE SEQUENCE [LARGE SCALE GENOMIC DNA]</scope>
    <source>
        <strain evidence="1 2">DSM 45903</strain>
    </source>
</reference>